<dbReference type="GeneID" id="64967297"/>
<proteinExistence type="predicted"/>
<dbReference type="InterPro" id="IPR007506">
    <property type="entry name" value="PMDh-L-like_dom"/>
</dbReference>
<dbReference type="PANTHER" id="PTHR36577">
    <property type="entry name" value="DUF521 DOMAIN PROTEIN (AFU_ORTHOLOGUE AFUA_6G00490)"/>
    <property type="match status" value="1"/>
</dbReference>
<dbReference type="GO" id="GO:0016829">
    <property type="term" value="F:lyase activity"/>
    <property type="evidence" value="ECO:0007669"/>
    <property type="project" value="UniProtKB-KW"/>
</dbReference>
<protein>
    <recommendedName>
        <fullName evidence="3">Phosphomevalonate dehydratase large subunit-like domain-containing protein</fullName>
    </recommendedName>
</protein>
<dbReference type="OrthoDB" id="2594507at2759"/>
<evidence type="ECO:0000313" key="4">
    <source>
        <dbReference type="EMBL" id="BCS17292.1"/>
    </source>
</evidence>
<dbReference type="Pfam" id="PF04412">
    <property type="entry name" value="AcnX"/>
    <property type="match status" value="1"/>
</dbReference>
<gene>
    <name evidence="4" type="ORF">APUU_10120A</name>
</gene>
<keyword evidence="1" id="KW-0408">Iron</keyword>
<evidence type="ECO:0000256" key="2">
    <source>
        <dbReference type="ARBA" id="ARBA00023239"/>
    </source>
</evidence>
<dbReference type="AlphaFoldDB" id="A0A7R8AGF2"/>
<name>A0A7R8AGF2_9EURO</name>
<sequence>MLGAHGSPGVWPARSPSYPWGMGFAHYVQQVDPCVSRQSFVILQVQHQGPDSRSAGHSNAAAYANSVLGARTQKYPDHLDVMIAITGWAPNANCNTGSGRPLLGYFVGQRVGAEFPFILGLNNITPVLSIREPKPFGAAVAMTPTTPMFQIEGVTPEAQTRPSDPELKRVRITLCALRACLEKLNTHVDNSVALTSPGNPHFASDEFAGLVKLTRGRTNITIDSDDNHDESGGV</sequence>
<dbReference type="EMBL" id="AP024443">
    <property type="protein sequence ID" value="BCS17292.1"/>
    <property type="molecule type" value="Genomic_DNA"/>
</dbReference>
<dbReference type="RefSeq" id="XP_041549486.1">
    <property type="nucleotide sequence ID" value="XM_041695657.1"/>
</dbReference>
<keyword evidence="2" id="KW-0456">Lyase</keyword>
<reference evidence="4" key="2">
    <citation type="submission" date="2021-02" db="EMBL/GenBank/DDBJ databases">
        <title>Aspergillus puulaauensis MK2 genome sequence.</title>
        <authorList>
            <person name="Futagami T."/>
            <person name="Mori K."/>
            <person name="Kadooka C."/>
            <person name="Tanaka T."/>
        </authorList>
    </citation>
    <scope>NUCLEOTIDE SEQUENCE</scope>
    <source>
        <strain evidence="4">MK2</strain>
    </source>
</reference>
<feature type="domain" description="Phosphomevalonate dehydratase large subunit-like" evidence="3">
    <location>
        <begin position="54"/>
        <end position="218"/>
    </location>
</feature>
<reference evidence="4" key="1">
    <citation type="submission" date="2021-01" db="EMBL/GenBank/DDBJ databases">
        <authorList>
            <consortium name="Aspergillus puulaauensis MK2 genome sequencing consortium"/>
            <person name="Kazuki M."/>
            <person name="Futagami T."/>
        </authorList>
    </citation>
    <scope>NUCLEOTIDE SEQUENCE</scope>
    <source>
        <strain evidence="4">MK2</strain>
    </source>
</reference>
<accession>A0A7R8AGF2</accession>
<dbReference type="KEGG" id="apuu:APUU_10120A"/>
<keyword evidence="5" id="KW-1185">Reference proteome</keyword>
<dbReference type="PANTHER" id="PTHR36577:SF3">
    <property type="entry name" value="DUF521 DOMAIN PROTEIN (AFU_ORTHOLOGUE AFUA_6G00490)"/>
    <property type="match status" value="1"/>
</dbReference>
<dbReference type="Proteomes" id="UP000654913">
    <property type="component" value="Chromosome 1"/>
</dbReference>
<evidence type="ECO:0000313" key="5">
    <source>
        <dbReference type="Proteomes" id="UP000654913"/>
    </source>
</evidence>
<evidence type="ECO:0000259" key="3">
    <source>
        <dbReference type="Pfam" id="PF04412"/>
    </source>
</evidence>
<evidence type="ECO:0000256" key="1">
    <source>
        <dbReference type="ARBA" id="ARBA00023004"/>
    </source>
</evidence>
<organism evidence="4 5">
    <name type="scientific">Aspergillus puulaauensis</name>
    <dbReference type="NCBI Taxonomy" id="1220207"/>
    <lineage>
        <taxon>Eukaryota</taxon>
        <taxon>Fungi</taxon>
        <taxon>Dikarya</taxon>
        <taxon>Ascomycota</taxon>
        <taxon>Pezizomycotina</taxon>
        <taxon>Eurotiomycetes</taxon>
        <taxon>Eurotiomycetidae</taxon>
        <taxon>Eurotiales</taxon>
        <taxon>Aspergillaceae</taxon>
        <taxon>Aspergillus</taxon>
    </lineage>
</organism>